<proteinExistence type="predicted"/>
<name>A0ABR3YK29_9PEZI</name>
<protein>
    <submittedName>
        <fullName evidence="1">Uncharacterized protein</fullName>
    </submittedName>
</protein>
<sequence length="174" mass="20369">MDKTQPNGDSKIMWPEDLLRGGEITSLPLEDGRDSPNLLPGVFKHWESLLLAEVVCDFMMSKYINSQLERDKAREHDEEDSKKIKRIADIATGKAGINLMRVAICLLSVPETKIAQKVRGRVLCVLQKKKSTWRHQADDLIYFMRTWHETWHGKYFNDRRDETMVKVMRDVFQY</sequence>
<gene>
    <name evidence="1" type="ORF">Cpir12675_006117</name>
</gene>
<comment type="caution">
    <text evidence="1">The sequence shown here is derived from an EMBL/GenBank/DDBJ whole genome shotgun (WGS) entry which is preliminary data.</text>
</comment>
<evidence type="ECO:0000313" key="2">
    <source>
        <dbReference type="Proteomes" id="UP001583280"/>
    </source>
</evidence>
<evidence type="ECO:0000313" key="1">
    <source>
        <dbReference type="EMBL" id="KAL1888572.1"/>
    </source>
</evidence>
<accession>A0ABR3YK29</accession>
<dbReference type="Proteomes" id="UP001583280">
    <property type="component" value="Unassembled WGS sequence"/>
</dbReference>
<organism evidence="1 2">
    <name type="scientific">Ceratocystis pirilliformis</name>
    <dbReference type="NCBI Taxonomy" id="259994"/>
    <lineage>
        <taxon>Eukaryota</taxon>
        <taxon>Fungi</taxon>
        <taxon>Dikarya</taxon>
        <taxon>Ascomycota</taxon>
        <taxon>Pezizomycotina</taxon>
        <taxon>Sordariomycetes</taxon>
        <taxon>Hypocreomycetidae</taxon>
        <taxon>Microascales</taxon>
        <taxon>Ceratocystidaceae</taxon>
        <taxon>Ceratocystis</taxon>
    </lineage>
</organism>
<keyword evidence="2" id="KW-1185">Reference proteome</keyword>
<reference evidence="1 2" key="1">
    <citation type="journal article" date="2024" name="IMA Fungus">
        <title>IMA Genome - F19 : A genome assembly and annotation guide to empower mycologists, including annotated draft genome sequences of Ceratocystis pirilliformis, Diaporthe australafricana, Fusarium ophioides, Paecilomyces lecythidis, and Sporothrix stenoceras.</title>
        <authorList>
            <person name="Aylward J."/>
            <person name="Wilson A.M."/>
            <person name="Visagie C.M."/>
            <person name="Spraker J."/>
            <person name="Barnes I."/>
            <person name="Buitendag C."/>
            <person name="Ceriani C."/>
            <person name="Del Mar Angel L."/>
            <person name="du Plessis D."/>
            <person name="Fuchs T."/>
            <person name="Gasser K."/>
            <person name="Kramer D."/>
            <person name="Li W."/>
            <person name="Munsamy K."/>
            <person name="Piso A."/>
            <person name="Price J.L."/>
            <person name="Sonnekus B."/>
            <person name="Thomas C."/>
            <person name="van der Nest A."/>
            <person name="van Dijk A."/>
            <person name="van Heerden A."/>
            <person name="van Vuuren N."/>
            <person name="Yilmaz N."/>
            <person name="Duong T.A."/>
            <person name="van der Merwe N.A."/>
            <person name="Wingfield M.J."/>
            <person name="Wingfield B.D."/>
        </authorList>
    </citation>
    <scope>NUCLEOTIDE SEQUENCE [LARGE SCALE GENOMIC DNA]</scope>
    <source>
        <strain evidence="1 2">CMW 12675</strain>
    </source>
</reference>
<dbReference type="EMBL" id="JAWDJO010000255">
    <property type="protein sequence ID" value="KAL1888572.1"/>
    <property type="molecule type" value="Genomic_DNA"/>
</dbReference>